<dbReference type="Pfam" id="PF02902">
    <property type="entry name" value="Peptidase_C48"/>
    <property type="match status" value="1"/>
</dbReference>
<feature type="domain" description="Ubiquitin-like protease family profile" evidence="4">
    <location>
        <begin position="24"/>
        <end position="146"/>
    </location>
</feature>
<evidence type="ECO:0000313" key="5">
    <source>
        <dbReference type="EMBL" id="KAK2649184.1"/>
    </source>
</evidence>
<reference evidence="5" key="1">
    <citation type="journal article" date="2023" name="Plant J.">
        <title>Genome sequences and population genomics provide insights into the demographic history, inbreeding, and mutation load of two 'living fossil' tree species of Dipteronia.</title>
        <authorList>
            <person name="Feng Y."/>
            <person name="Comes H.P."/>
            <person name="Chen J."/>
            <person name="Zhu S."/>
            <person name="Lu R."/>
            <person name="Zhang X."/>
            <person name="Li P."/>
            <person name="Qiu J."/>
            <person name="Olsen K.M."/>
            <person name="Qiu Y."/>
        </authorList>
    </citation>
    <scope>NUCLEOTIDE SEQUENCE</scope>
    <source>
        <strain evidence="5">KIB01</strain>
    </source>
</reference>
<accession>A0AAD9WZ23</accession>
<keyword evidence="2" id="KW-0645">Protease</keyword>
<dbReference type="SUPFAM" id="SSF54001">
    <property type="entry name" value="Cysteine proteinases"/>
    <property type="match status" value="1"/>
</dbReference>
<evidence type="ECO:0000259" key="4">
    <source>
        <dbReference type="Pfam" id="PF02902"/>
    </source>
</evidence>
<dbReference type="Proteomes" id="UP001280121">
    <property type="component" value="Unassembled WGS sequence"/>
</dbReference>
<dbReference type="EMBL" id="JANJYI010000005">
    <property type="protein sequence ID" value="KAK2649184.1"/>
    <property type="molecule type" value="Genomic_DNA"/>
</dbReference>
<gene>
    <name evidence="5" type="ORF">Ddye_016673</name>
</gene>
<dbReference type="InterPro" id="IPR038765">
    <property type="entry name" value="Papain-like_cys_pep_sf"/>
</dbReference>
<evidence type="ECO:0000256" key="2">
    <source>
        <dbReference type="ARBA" id="ARBA00022670"/>
    </source>
</evidence>
<name>A0AAD9WZ23_9ROSI</name>
<comment type="similarity">
    <text evidence="1">Belongs to the peptidase C48 family.</text>
</comment>
<dbReference type="AlphaFoldDB" id="A0AAD9WZ23"/>
<sequence>MELEDPKKWLSTDIFIHSLVFVNQHVDAYMSYLAKRRESDPDNYRHSLVLLSSEFYVSIEHAYILETDNEVESSFDALAFQCPQDWIEYGFGNRSGWGQPWWLYAQLCVPCCVGEPDGHWILCKVDLLDHHITIFYPTGAKTKSIQVERFRKLMPLR</sequence>
<evidence type="ECO:0000256" key="1">
    <source>
        <dbReference type="ARBA" id="ARBA00005234"/>
    </source>
</evidence>
<protein>
    <recommendedName>
        <fullName evidence="4">Ubiquitin-like protease family profile domain-containing protein</fullName>
    </recommendedName>
</protein>
<dbReference type="GO" id="GO:0006508">
    <property type="term" value="P:proteolysis"/>
    <property type="evidence" value="ECO:0007669"/>
    <property type="project" value="UniProtKB-KW"/>
</dbReference>
<dbReference type="InterPro" id="IPR003653">
    <property type="entry name" value="Peptidase_C48_C"/>
</dbReference>
<dbReference type="Gene3D" id="3.40.395.10">
    <property type="entry name" value="Adenoviral Proteinase, Chain A"/>
    <property type="match status" value="1"/>
</dbReference>
<keyword evidence="3" id="KW-0378">Hydrolase</keyword>
<evidence type="ECO:0000256" key="3">
    <source>
        <dbReference type="ARBA" id="ARBA00022801"/>
    </source>
</evidence>
<evidence type="ECO:0000313" key="6">
    <source>
        <dbReference type="Proteomes" id="UP001280121"/>
    </source>
</evidence>
<organism evidence="5 6">
    <name type="scientific">Dipteronia dyeriana</name>
    <dbReference type="NCBI Taxonomy" id="168575"/>
    <lineage>
        <taxon>Eukaryota</taxon>
        <taxon>Viridiplantae</taxon>
        <taxon>Streptophyta</taxon>
        <taxon>Embryophyta</taxon>
        <taxon>Tracheophyta</taxon>
        <taxon>Spermatophyta</taxon>
        <taxon>Magnoliopsida</taxon>
        <taxon>eudicotyledons</taxon>
        <taxon>Gunneridae</taxon>
        <taxon>Pentapetalae</taxon>
        <taxon>rosids</taxon>
        <taxon>malvids</taxon>
        <taxon>Sapindales</taxon>
        <taxon>Sapindaceae</taxon>
        <taxon>Hippocastanoideae</taxon>
        <taxon>Acereae</taxon>
        <taxon>Dipteronia</taxon>
    </lineage>
</organism>
<proteinExistence type="inferred from homology"/>
<comment type="caution">
    <text evidence="5">The sequence shown here is derived from an EMBL/GenBank/DDBJ whole genome shotgun (WGS) entry which is preliminary data.</text>
</comment>
<dbReference type="GO" id="GO:0008234">
    <property type="term" value="F:cysteine-type peptidase activity"/>
    <property type="evidence" value="ECO:0007669"/>
    <property type="project" value="InterPro"/>
</dbReference>
<keyword evidence="6" id="KW-1185">Reference proteome</keyword>